<evidence type="ECO:0000313" key="1">
    <source>
        <dbReference type="EMBL" id="QNV40016.1"/>
    </source>
</evidence>
<gene>
    <name evidence="1" type="ORF">IDM48_00705</name>
</gene>
<evidence type="ECO:0008006" key="3">
    <source>
        <dbReference type="Google" id="ProtNLM"/>
    </source>
</evidence>
<protein>
    <recommendedName>
        <fullName evidence="3">Zinc ribbon domain-containing protein</fullName>
    </recommendedName>
</protein>
<accession>A0A7H2BK20</accession>
<keyword evidence="2" id="KW-1185">Reference proteome</keyword>
<evidence type="ECO:0000313" key="2">
    <source>
        <dbReference type="Proteomes" id="UP000516421"/>
    </source>
</evidence>
<dbReference type="KEGG" id="rama:IDM48_00705"/>
<name>A0A7H2BK20_9MICC</name>
<dbReference type="RefSeq" id="WP_190617591.1">
    <property type="nucleotide sequence ID" value="NZ_BAAAHX010000003.1"/>
</dbReference>
<proteinExistence type="predicted"/>
<dbReference type="EMBL" id="CP061538">
    <property type="protein sequence ID" value="QNV40016.1"/>
    <property type="molecule type" value="Genomic_DNA"/>
</dbReference>
<dbReference type="AlphaFoldDB" id="A0A7H2BK20"/>
<reference evidence="1 2" key="1">
    <citation type="submission" date="2020-09" db="EMBL/GenBank/DDBJ databases">
        <title>Investigation of environmental microbe.</title>
        <authorList>
            <person name="Ou Y."/>
            <person name="Kang Q."/>
        </authorList>
    </citation>
    <scope>NUCLEOTIDE SEQUENCE [LARGE SCALE GENOMIC DNA]</scope>
    <source>
        <strain evidence="1 2">KJZ-9</strain>
    </source>
</reference>
<dbReference type="Proteomes" id="UP000516421">
    <property type="component" value="Chromosome"/>
</dbReference>
<organism evidence="1 2">
    <name type="scientific">Rothia amarae</name>
    <dbReference type="NCBI Taxonomy" id="169480"/>
    <lineage>
        <taxon>Bacteria</taxon>
        <taxon>Bacillati</taxon>
        <taxon>Actinomycetota</taxon>
        <taxon>Actinomycetes</taxon>
        <taxon>Micrococcales</taxon>
        <taxon>Micrococcaceae</taxon>
        <taxon>Rothia</taxon>
    </lineage>
</organism>
<sequence length="48" mass="5259">MHPYKYQCSTDGVFEQEHPEGKAPAQSACPVCHADSPLVPTDLETKQS</sequence>